<dbReference type="Gramene" id="AET6Gv20210100.20">
    <property type="protein sequence ID" value="AET6Gv20210100.20"/>
    <property type="gene ID" value="AET6Gv20210100"/>
</dbReference>
<keyword evidence="3" id="KW-0326">Glycosidase</keyword>
<evidence type="ECO:0000313" key="6">
    <source>
        <dbReference type="Proteomes" id="UP000015105"/>
    </source>
</evidence>
<sequence>RRSSSEQLQVFDACRCRLLPNLCSLSITSLDLCPCILCSSVHIRSMYCISLCQCAYPLLSCAVLLWLLVAVSVKLGRPHIARNAVELMERRLAKDDFPEYYDGKTGRYIGKQSRKFQTWSVAGYLVAKMLLDDPSNLRAVSLEDDGHIREPVLKRSNSCPGLHISH</sequence>
<dbReference type="PANTHER" id="PTHR31916">
    <property type="match status" value="1"/>
</dbReference>
<keyword evidence="1" id="KW-0378">Hydrolase</keyword>
<reference evidence="5" key="5">
    <citation type="journal article" date="2021" name="G3 (Bethesda)">
        <title>Aegilops tauschii genome assembly Aet v5.0 features greater sequence contiguity and improved annotation.</title>
        <authorList>
            <person name="Wang L."/>
            <person name="Zhu T."/>
            <person name="Rodriguez J.C."/>
            <person name="Deal K.R."/>
            <person name="Dubcovsky J."/>
            <person name="McGuire P.E."/>
            <person name="Lux T."/>
            <person name="Spannagl M."/>
            <person name="Mayer K.F.X."/>
            <person name="Baldrich P."/>
            <person name="Meyers B.C."/>
            <person name="Huo N."/>
            <person name="Gu Y.Q."/>
            <person name="Zhou H."/>
            <person name="Devos K.M."/>
            <person name="Bennetzen J.L."/>
            <person name="Unver T."/>
            <person name="Budak H."/>
            <person name="Gulick P.J."/>
            <person name="Galiba G."/>
            <person name="Kalapos B."/>
            <person name="Nelson D.R."/>
            <person name="Li P."/>
            <person name="You F.M."/>
            <person name="Luo M.C."/>
            <person name="Dvorak J."/>
        </authorList>
    </citation>
    <scope>NUCLEOTIDE SEQUENCE [LARGE SCALE GENOMIC DNA]</scope>
    <source>
        <strain evidence="5">cv. AL8/78</strain>
    </source>
</reference>
<dbReference type="AlphaFoldDB" id="A0A453N3G9"/>
<keyword evidence="6" id="KW-1185">Reference proteome</keyword>
<keyword evidence="4" id="KW-0472">Membrane</keyword>
<keyword evidence="4" id="KW-0812">Transmembrane</keyword>
<evidence type="ECO:0000256" key="2">
    <source>
        <dbReference type="ARBA" id="ARBA00023277"/>
    </source>
</evidence>
<dbReference type="GO" id="GO:0004575">
    <property type="term" value="F:sucrose alpha-glucosidase activity"/>
    <property type="evidence" value="ECO:0007669"/>
    <property type="project" value="TreeGrafter"/>
</dbReference>
<accession>A0A453N3G9</accession>
<reference evidence="6" key="1">
    <citation type="journal article" date="2014" name="Science">
        <title>Ancient hybridizations among the ancestral genomes of bread wheat.</title>
        <authorList>
            <consortium name="International Wheat Genome Sequencing Consortium,"/>
            <person name="Marcussen T."/>
            <person name="Sandve S.R."/>
            <person name="Heier L."/>
            <person name="Spannagl M."/>
            <person name="Pfeifer M."/>
            <person name="Jakobsen K.S."/>
            <person name="Wulff B.B."/>
            <person name="Steuernagel B."/>
            <person name="Mayer K.F."/>
            <person name="Olsen O.A."/>
        </authorList>
    </citation>
    <scope>NUCLEOTIDE SEQUENCE [LARGE SCALE GENOMIC DNA]</scope>
    <source>
        <strain evidence="6">cv. AL8/78</strain>
    </source>
</reference>
<evidence type="ECO:0000256" key="1">
    <source>
        <dbReference type="ARBA" id="ARBA00022801"/>
    </source>
</evidence>
<evidence type="ECO:0000256" key="3">
    <source>
        <dbReference type="ARBA" id="ARBA00023295"/>
    </source>
</evidence>
<reference evidence="5" key="3">
    <citation type="journal article" date="2017" name="Nature">
        <title>Genome sequence of the progenitor of the wheat D genome Aegilops tauschii.</title>
        <authorList>
            <person name="Luo M.C."/>
            <person name="Gu Y.Q."/>
            <person name="Puiu D."/>
            <person name="Wang H."/>
            <person name="Twardziok S.O."/>
            <person name="Deal K.R."/>
            <person name="Huo N."/>
            <person name="Zhu T."/>
            <person name="Wang L."/>
            <person name="Wang Y."/>
            <person name="McGuire P.E."/>
            <person name="Liu S."/>
            <person name="Long H."/>
            <person name="Ramasamy R.K."/>
            <person name="Rodriguez J.C."/>
            <person name="Van S.L."/>
            <person name="Yuan L."/>
            <person name="Wang Z."/>
            <person name="Xia Z."/>
            <person name="Xiao L."/>
            <person name="Anderson O.D."/>
            <person name="Ouyang S."/>
            <person name="Liang Y."/>
            <person name="Zimin A.V."/>
            <person name="Pertea G."/>
            <person name="Qi P."/>
            <person name="Bennetzen J.L."/>
            <person name="Dai X."/>
            <person name="Dawson M.W."/>
            <person name="Muller H.G."/>
            <person name="Kugler K."/>
            <person name="Rivarola-Duarte L."/>
            <person name="Spannagl M."/>
            <person name="Mayer K.F.X."/>
            <person name="Lu F.H."/>
            <person name="Bevan M.W."/>
            <person name="Leroy P."/>
            <person name="Li P."/>
            <person name="You F.M."/>
            <person name="Sun Q."/>
            <person name="Liu Z."/>
            <person name="Lyons E."/>
            <person name="Wicker T."/>
            <person name="Salzberg S.L."/>
            <person name="Devos K.M."/>
            <person name="Dvorak J."/>
        </authorList>
    </citation>
    <scope>NUCLEOTIDE SEQUENCE [LARGE SCALE GENOMIC DNA]</scope>
    <source>
        <strain evidence="5">cv. AL8/78</strain>
    </source>
</reference>
<keyword evidence="4" id="KW-1133">Transmembrane helix</keyword>
<reference evidence="6" key="2">
    <citation type="journal article" date="2017" name="Nat. Plants">
        <title>The Aegilops tauschii genome reveals multiple impacts of transposons.</title>
        <authorList>
            <person name="Zhao G."/>
            <person name="Zou C."/>
            <person name="Li K."/>
            <person name="Wang K."/>
            <person name="Li T."/>
            <person name="Gao L."/>
            <person name="Zhang X."/>
            <person name="Wang H."/>
            <person name="Yang Z."/>
            <person name="Liu X."/>
            <person name="Jiang W."/>
            <person name="Mao L."/>
            <person name="Kong X."/>
            <person name="Jiao Y."/>
            <person name="Jia J."/>
        </authorList>
    </citation>
    <scope>NUCLEOTIDE SEQUENCE [LARGE SCALE GENOMIC DNA]</scope>
    <source>
        <strain evidence="6">cv. AL8/78</strain>
    </source>
</reference>
<dbReference type="InterPro" id="IPR008928">
    <property type="entry name" value="6-hairpin_glycosidase_sf"/>
</dbReference>
<dbReference type="EnsemblPlants" id="AET6Gv20210100.20">
    <property type="protein sequence ID" value="AET6Gv20210100.20"/>
    <property type="gene ID" value="AET6Gv20210100"/>
</dbReference>
<evidence type="ECO:0000313" key="5">
    <source>
        <dbReference type="EnsemblPlants" id="AET6Gv20210100.20"/>
    </source>
</evidence>
<evidence type="ECO:0000256" key="4">
    <source>
        <dbReference type="SAM" id="Phobius"/>
    </source>
</evidence>
<reference evidence="5" key="4">
    <citation type="submission" date="2019-03" db="UniProtKB">
        <authorList>
            <consortium name="EnsemblPlants"/>
        </authorList>
    </citation>
    <scope>IDENTIFICATION</scope>
</reference>
<dbReference type="Pfam" id="PF12899">
    <property type="entry name" value="Glyco_hydro_100"/>
    <property type="match status" value="1"/>
</dbReference>
<proteinExistence type="predicted"/>
<organism evidence="5 6">
    <name type="scientific">Aegilops tauschii subsp. strangulata</name>
    <name type="common">Goatgrass</name>
    <dbReference type="NCBI Taxonomy" id="200361"/>
    <lineage>
        <taxon>Eukaryota</taxon>
        <taxon>Viridiplantae</taxon>
        <taxon>Streptophyta</taxon>
        <taxon>Embryophyta</taxon>
        <taxon>Tracheophyta</taxon>
        <taxon>Spermatophyta</taxon>
        <taxon>Magnoliopsida</taxon>
        <taxon>Liliopsida</taxon>
        <taxon>Poales</taxon>
        <taxon>Poaceae</taxon>
        <taxon>BOP clade</taxon>
        <taxon>Pooideae</taxon>
        <taxon>Triticodae</taxon>
        <taxon>Triticeae</taxon>
        <taxon>Triticinae</taxon>
        <taxon>Aegilops</taxon>
    </lineage>
</organism>
<dbReference type="GO" id="GO:0033926">
    <property type="term" value="F:endo-alpha-N-acetylgalactosaminidase activity"/>
    <property type="evidence" value="ECO:0007669"/>
    <property type="project" value="InterPro"/>
</dbReference>
<dbReference type="PANTHER" id="PTHR31916:SF42">
    <property type="entry name" value="ALKALINE_NEUTRAL INVERTASE"/>
    <property type="match status" value="1"/>
</dbReference>
<protein>
    <submittedName>
        <fullName evidence="5">Uncharacterized protein</fullName>
    </submittedName>
</protein>
<dbReference type="InterPro" id="IPR024746">
    <property type="entry name" value="Glyco_hydro_100"/>
</dbReference>
<keyword evidence="2" id="KW-0119">Carbohydrate metabolism</keyword>
<dbReference type="GO" id="GO:0005987">
    <property type="term" value="P:sucrose catabolic process"/>
    <property type="evidence" value="ECO:0007669"/>
    <property type="project" value="TreeGrafter"/>
</dbReference>
<dbReference type="Proteomes" id="UP000015105">
    <property type="component" value="Chromosome 6D"/>
</dbReference>
<dbReference type="SUPFAM" id="SSF48208">
    <property type="entry name" value="Six-hairpin glycosidases"/>
    <property type="match status" value="1"/>
</dbReference>
<name>A0A453N3G9_AEGTS</name>
<feature type="transmembrane region" description="Helical" evidence="4">
    <location>
        <begin position="55"/>
        <end position="73"/>
    </location>
</feature>